<name>A0A699UEB9_TANCI</name>
<feature type="non-terminal residue" evidence="1">
    <location>
        <position position="1"/>
    </location>
</feature>
<dbReference type="PANTHER" id="PTHR33710:SF64">
    <property type="entry name" value="ENDONUCLEASE_EXONUCLEASE_PHOSPHATASE DOMAIN-CONTAINING PROTEIN"/>
    <property type="match status" value="1"/>
</dbReference>
<evidence type="ECO:0000313" key="1">
    <source>
        <dbReference type="EMBL" id="GFD20363.1"/>
    </source>
</evidence>
<dbReference type="EMBL" id="BKCJ011321693">
    <property type="protein sequence ID" value="GFD20363.1"/>
    <property type="molecule type" value="Genomic_DNA"/>
</dbReference>
<sequence length="153" mass="17288">HSSKVGDGFVAVKGLWLPLNITCLIIIIYAPQCDFNEVRNGMERSGSIFHRRGALNFNDFINSSGLIELPIGGMRFTRMNNIGSKLSKLDRFLVSSQVLDHWPNAHVITLPREFSDHSPILLHSETQDYGPVPFRFFNSWLILNDFGLILQGC</sequence>
<reference evidence="1" key="1">
    <citation type="journal article" date="2019" name="Sci. Rep.">
        <title>Draft genome of Tanacetum cinerariifolium, the natural source of mosquito coil.</title>
        <authorList>
            <person name="Yamashiro T."/>
            <person name="Shiraishi A."/>
            <person name="Satake H."/>
            <person name="Nakayama K."/>
        </authorList>
    </citation>
    <scope>NUCLEOTIDE SEQUENCE</scope>
</reference>
<gene>
    <name evidence="1" type="ORF">Tci_892332</name>
</gene>
<comment type="caution">
    <text evidence="1">The sequence shown here is derived from an EMBL/GenBank/DDBJ whole genome shotgun (WGS) entry which is preliminary data.</text>
</comment>
<dbReference type="SUPFAM" id="SSF56219">
    <property type="entry name" value="DNase I-like"/>
    <property type="match status" value="1"/>
</dbReference>
<protein>
    <submittedName>
        <fullName evidence="1">Cytochrome P450</fullName>
    </submittedName>
</protein>
<accession>A0A699UEB9</accession>
<proteinExistence type="predicted"/>
<dbReference type="PANTHER" id="PTHR33710">
    <property type="entry name" value="BNAC02G09200D PROTEIN"/>
    <property type="match status" value="1"/>
</dbReference>
<organism evidence="1">
    <name type="scientific">Tanacetum cinerariifolium</name>
    <name type="common">Dalmatian daisy</name>
    <name type="synonym">Chrysanthemum cinerariifolium</name>
    <dbReference type="NCBI Taxonomy" id="118510"/>
    <lineage>
        <taxon>Eukaryota</taxon>
        <taxon>Viridiplantae</taxon>
        <taxon>Streptophyta</taxon>
        <taxon>Embryophyta</taxon>
        <taxon>Tracheophyta</taxon>
        <taxon>Spermatophyta</taxon>
        <taxon>Magnoliopsida</taxon>
        <taxon>eudicotyledons</taxon>
        <taxon>Gunneridae</taxon>
        <taxon>Pentapetalae</taxon>
        <taxon>asterids</taxon>
        <taxon>campanulids</taxon>
        <taxon>Asterales</taxon>
        <taxon>Asteraceae</taxon>
        <taxon>Asteroideae</taxon>
        <taxon>Anthemideae</taxon>
        <taxon>Anthemidinae</taxon>
        <taxon>Tanacetum</taxon>
    </lineage>
</organism>
<dbReference type="AlphaFoldDB" id="A0A699UEB9"/>
<dbReference type="InterPro" id="IPR036691">
    <property type="entry name" value="Endo/exonu/phosph_ase_sf"/>
</dbReference>
<dbReference type="Gene3D" id="3.60.10.10">
    <property type="entry name" value="Endonuclease/exonuclease/phosphatase"/>
    <property type="match status" value="1"/>
</dbReference>